<protein>
    <submittedName>
        <fullName evidence="1">Uncharacterized protein</fullName>
    </submittedName>
</protein>
<reference evidence="1 2" key="1">
    <citation type="journal article" date="2005" name="Science">
        <title>Genome sequence of Theileria parva, a bovine pathogen that transforms lymphocytes.</title>
        <authorList>
            <person name="Gardner M.J."/>
            <person name="Bishop R."/>
            <person name="Shah T."/>
            <person name="de Villiers E.P."/>
            <person name="Carlton J.M."/>
            <person name="Hall N."/>
            <person name="Ren Q."/>
            <person name="Paulsen I.T."/>
            <person name="Pain A."/>
            <person name="Berriman M."/>
            <person name="Wilson R.J.M."/>
            <person name="Sato S."/>
            <person name="Ralph S.A."/>
            <person name="Mann D.J."/>
            <person name="Xiong Z."/>
            <person name="Shallom S.J."/>
            <person name="Weidman J."/>
            <person name="Jiang L."/>
            <person name="Lynn J."/>
            <person name="Weaver B."/>
            <person name="Shoaibi A."/>
            <person name="Domingo A.R."/>
            <person name="Wasawo D."/>
            <person name="Crabtree J."/>
            <person name="Wortman J.R."/>
            <person name="Haas B."/>
            <person name="Angiuoli S.V."/>
            <person name="Creasy T.H."/>
            <person name="Lu C."/>
            <person name="Suh B."/>
            <person name="Silva J.C."/>
            <person name="Utterback T.R."/>
            <person name="Feldblyum T.V."/>
            <person name="Pertea M."/>
            <person name="Allen J."/>
            <person name="Nierman W.C."/>
            <person name="Taracha E.L.N."/>
            <person name="Salzberg S.L."/>
            <person name="White O.R."/>
            <person name="Fitzhugh H.A."/>
            <person name="Morzaria S."/>
            <person name="Venter J.C."/>
            <person name="Fraser C.M."/>
            <person name="Nene V."/>
        </authorList>
    </citation>
    <scope>NUCLEOTIDE SEQUENCE [LARGE SCALE GENOMIC DNA]</scope>
    <source>
        <strain evidence="1 2">Muguga</strain>
    </source>
</reference>
<dbReference type="InParanoid" id="Q4N4N2"/>
<dbReference type="OMA" id="NHTEDHE"/>
<dbReference type="InterPro" id="IPR007480">
    <property type="entry name" value="DUF529"/>
</dbReference>
<dbReference type="VEuPathDB" id="PiroplasmaDB:TpMuguga_02g00608"/>
<dbReference type="eggNOG" id="ENOG502QU51">
    <property type="taxonomic scope" value="Eukaryota"/>
</dbReference>
<dbReference type="EMBL" id="AAGK01000002">
    <property type="protein sequence ID" value="EAN32891.1"/>
    <property type="molecule type" value="Genomic_DNA"/>
</dbReference>
<evidence type="ECO:0000313" key="2">
    <source>
        <dbReference type="Proteomes" id="UP000001949"/>
    </source>
</evidence>
<dbReference type="RefSeq" id="XP_765174.1">
    <property type="nucleotide sequence ID" value="XM_760081.1"/>
</dbReference>
<name>Q4N4N2_THEPA</name>
<dbReference type="GeneID" id="3501457"/>
<dbReference type="KEGG" id="tpv:TP02_0608"/>
<organism evidence="1 2">
    <name type="scientific">Theileria parva</name>
    <name type="common">East coast fever infection agent</name>
    <dbReference type="NCBI Taxonomy" id="5875"/>
    <lineage>
        <taxon>Eukaryota</taxon>
        <taxon>Sar</taxon>
        <taxon>Alveolata</taxon>
        <taxon>Apicomplexa</taxon>
        <taxon>Aconoidasida</taxon>
        <taxon>Piroplasmida</taxon>
        <taxon>Theileriidae</taxon>
        <taxon>Theileria</taxon>
    </lineage>
</organism>
<accession>Q4N4N2</accession>
<dbReference type="AlphaFoldDB" id="Q4N4N2"/>
<evidence type="ECO:0000313" key="1">
    <source>
        <dbReference type="EMBL" id="EAN32891.1"/>
    </source>
</evidence>
<dbReference type="Pfam" id="PF04385">
    <property type="entry name" value="FAINT"/>
    <property type="match status" value="1"/>
</dbReference>
<keyword evidence="2" id="KW-1185">Reference proteome</keyword>
<proteinExistence type="predicted"/>
<gene>
    <name evidence="1" type="ordered locus">TP02_0608</name>
</gene>
<comment type="caution">
    <text evidence="1">The sequence shown here is derived from an EMBL/GenBank/DDBJ whole genome shotgun (WGS) entry which is preliminary data.</text>
</comment>
<sequence length="354" mass="40430">MSPIITVDHNRNIKIYTAKGSSMFNQIIKSGGCCESGGVIWTTNDITKYATKVFTSMSGYTVSVHQINGEILHYGSHDFGAPWERVSNKIPLHIDNTSSKISFDYVHDGERRIFTAKPGFLFIKVLMLGTFSDHVFWEAKTDQECSSKVVVYGVESSIKNINIFQNNNQVKHFHKVKRDWITTTPFVLDIDINKNNDLFDYRSTRGFGHFNPKANLTITRIVKKELKIWSAKDNDYGLKVVLMGSRKDVKHISILLESGRFVLLSKSGKGDPWEDITQNKHNFSGVKLFSLDEGTSKYHQLTREDYEPIVFECRYGYKLKDSVKCVMITNGNMLLWNHTEDHEFGYPRGMPGSS</sequence>
<dbReference type="Proteomes" id="UP000001949">
    <property type="component" value="Unassembled WGS sequence"/>
</dbReference>